<organism evidence="2 3">
    <name type="scientific">Nocardia uniformis</name>
    <dbReference type="NCBI Taxonomy" id="53432"/>
    <lineage>
        <taxon>Bacteria</taxon>
        <taxon>Bacillati</taxon>
        <taxon>Actinomycetota</taxon>
        <taxon>Actinomycetes</taxon>
        <taxon>Mycobacteriales</taxon>
        <taxon>Nocardiaceae</taxon>
        <taxon>Nocardia</taxon>
    </lineage>
</organism>
<dbReference type="EMBL" id="JABELX010000013">
    <property type="protein sequence ID" value="NNH74178.1"/>
    <property type="molecule type" value="Genomic_DNA"/>
</dbReference>
<protein>
    <submittedName>
        <fullName evidence="2">Uncharacterized protein</fullName>
    </submittedName>
</protein>
<evidence type="ECO:0000313" key="2">
    <source>
        <dbReference type="EMBL" id="NNH74178.1"/>
    </source>
</evidence>
<feature type="compositionally biased region" description="Basic and acidic residues" evidence="1">
    <location>
        <begin position="82"/>
        <end position="95"/>
    </location>
</feature>
<dbReference type="Proteomes" id="UP000586827">
    <property type="component" value="Unassembled WGS sequence"/>
</dbReference>
<evidence type="ECO:0000313" key="3">
    <source>
        <dbReference type="Proteomes" id="UP000586827"/>
    </source>
</evidence>
<feature type="region of interest" description="Disordered" evidence="1">
    <location>
        <begin position="81"/>
        <end position="111"/>
    </location>
</feature>
<evidence type="ECO:0000256" key="1">
    <source>
        <dbReference type="SAM" id="MobiDB-lite"/>
    </source>
</evidence>
<gene>
    <name evidence="2" type="ORF">HLB23_30745</name>
</gene>
<dbReference type="RefSeq" id="WP_157552720.1">
    <property type="nucleotide sequence ID" value="NZ_JABELX010000013.1"/>
</dbReference>
<proteinExistence type="predicted"/>
<sequence>MTFVRCVAVRWGGWDPQPGIVEVRLVDVHGVAHRFIHKVPYFGSKPQLGPDTAYPVEVELDCEILDTEFRDGLTVLSVTTERPSDIETVDGRTEFEVSPDQLADSASGSRT</sequence>
<accession>A0A849C8W7</accession>
<comment type="caution">
    <text evidence="2">The sequence shown here is derived from an EMBL/GenBank/DDBJ whole genome shotgun (WGS) entry which is preliminary data.</text>
</comment>
<name>A0A849C8W7_9NOCA</name>
<keyword evidence="3" id="KW-1185">Reference proteome</keyword>
<dbReference type="AlphaFoldDB" id="A0A849C8W7"/>
<reference evidence="2 3" key="1">
    <citation type="submission" date="2020-05" db="EMBL/GenBank/DDBJ databases">
        <title>MicrobeNet Type strains.</title>
        <authorList>
            <person name="Nicholson A.C."/>
        </authorList>
    </citation>
    <scope>NUCLEOTIDE SEQUENCE [LARGE SCALE GENOMIC DNA]</scope>
    <source>
        <strain evidence="2 3">JCM 3224</strain>
    </source>
</reference>